<feature type="region of interest" description="Disordered" evidence="1">
    <location>
        <begin position="1"/>
        <end position="40"/>
    </location>
</feature>
<dbReference type="EMBL" id="QJKJ01007241">
    <property type="protein sequence ID" value="RDX83815.1"/>
    <property type="molecule type" value="Genomic_DNA"/>
</dbReference>
<dbReference type="Proteomes" id="UP000257109">
    <property type="component" value="Unassembled WGS sequence"/>
</dbReference>
<sequence>MIDFEQIEGGGFYPAPLHEIPRGKEGRCHQGEPKSSSLIGPYRTKRTKIGTALDEEIKEQLICFLTEIRNIFAWTLRDMPRIDLNFLLKEEDD</sequence>
<proteinExistence type="predicted"/>
<protein>
    <submittedName>
        <fullName evidence="2">Uncharacterized protein</fullName>
    </submittedName>
</protein>
<feature type="non-terminal residue" evidence="2">
    <location>
        <position position="1"/>
    </location>
</feature>
<name>A0A371FZT0_MUCPR</name>
<organism evidence="2 3">
    <name type="scientific">Mucuna pruriens</name>
    <name type="common">Velvet bean</name>
    <name type="synonym">Dolichos pruriens</name>
    <dbReference type="NCBI Taxonomy" id="157652"/>
    <lineage>
        <taxon>Eukaryota</taxon>
        <taxon>Viridiplantae</taxon>
        <taxon>Streptophyta</taxon>
        <taxon>Embryophyta</taxon>
        <taxon>Tracheophyta</taxon>
        <taxon>Spermatophyta</taxon>
        <taxon>Magnoliopsida</taxon>
        <taxon>eudicotyledons</taxon>
        <taxon>Gunneridae</taxon>
        <taxon>Pentapetalae</taxon>
        <taxon>rosids</taxon>
        <taxon>fabids</taxon>
        <taxon>Fabales</taxon>
        <taxon>Fabaceae</taxon>
        <taxon>Papilionoideae</taxon>
        <taxon>50 kb inversion clade</taxon>
        <taxon>NPAAA clade</taxon>
        <taxon>indigoferoid/millettioid clade</taxon>
        <taxon>Phaseoleae</taxon>
        <taxon>Mucuna</taxon>
    </lineage>
</organism>
<evidence type="ECO:0000313" key="2">
    <source>
        <dbReference type="EMBL" id="RDX83815.1"/>
    </source>
</evidence>
<accession>A0A371FZT0</accession>
<reference evidence="2" key="1">
    <citation type="submission" date="2018-05" db="EMBL/GenBank/DDBJ databases">
        <title>Draft genome of Mucuna pruriens seed.</title>
        <authorList>
            <person name="Nnadi N.E."/>
            <person name="Vos R."/>
            <person name="Hasami M.H."/>
            <person name="Devisetty U.K."/>
            <person name="Aguiy J.C."/>
        </authorList>
    </citation>
    <scope>NUCLEOTIDE SEQUENCE [LARGE SCALE GENOMIC DNA]</scope>
    <source>
        <strain evidence="2">JCA_2017</strain>
    </source>
</reference>
<evidence type="ECO:0000313" key="3">
    <source>
        <dbReference type="Proteomes" id="UP000257109"/>
    </source>
</evidence>
<feature type="compositionally biased region" description="Basic and acidic residues" evidence="1">
    <location>
        <begin position="19"/>
        <end position="32"/>
    </location>
</feature>
<comment type="caution">
    <text evidence="2">The sequence shown here is derived from an EMBL/GenBank/DDBJ whole genome shotgun (WGS) entry which is preliminary data.</text>
</comment>
<dbReference type="AlphaFoldDB" id="A0A371FZT0"/>
<evidence type="ECO:0000256" key="1">
    <source>
        <dbReference type="SAM" id="MobiDB-lite"/>
    </source>
</evidence>
<gene>
    <name evidence="2" type="ORF">CR513_35226</name>
</gene>
<dbReference type="OrthoDB" id="2919534at2759"/>
<keyword evidence="3" id="KW-1185">Reference proteome</keyword>